<dbReference type="Proteomes" id="UP000258309">
    <property type="component" value="Unassembled WGS sequence"/>
</dbReference>
<dbReference type="EMBL" id="NCSJ02000082">
    <property type="protein sequence ID" value="RFU31154.1"/>
    <property type="molecule type" value="Genomic_DNA"/>
</dbReference>
<dbReference type="InterPro" id="IPR013097">
    <property type="entry name" value="Dabb"/>
</dbReference>
<reference evidence="2 3" key="1">
    <citation type="submission" date="2018-05" db="EMBL/GenBank/DDBJ databases">
        <title>Draft genome sequence of Scytalidium lignicola DSM 105466, a ubiquitous saprotrophic fungus.</title>
        <authorList>
            <person name="Buettner E."/>
            <person name="Gebauer A.M."/>
            <person name="Hofrichter M."/>
            <person name="Liers C."/>
            <person name="Kellner H."/>
        </authorList>
    </citation>
    <scope>NUCLEOTIDE SEQUENCE [LARGE SCALE GENOMIC DNA]</scope>
    <source>
        <strain evidence="2 3">DSM 105466</strain>
    </source>
</reference>
<accession>A0A3E2HCL8</accession>
<evidence type="ECO:0000313" key="2">
    <source>
        <dbReference type="EMBL" id="RFU31154.1"/>
    </source>
</evidence>
<dbReference type="Gene3D" id="3.30.70.100">
    <property type="match status" value="1"/>
</dbReference>
<gene>
    <name evidence="2" type="ORF">B7463_g5171</name>
</gene>
<dbReference type="OrthoDB" id="3830014at2759"/>
<comment type="caution">
    <text evidence="2">The sequence shown here is derived from an EMBL/GenBank/DDBJ whole genome shotgun (WGS) entry which is preliminary data.</text>
</comment>
<dbReference type="SUPFAM" id="SSF54909">
    <property type="entry name" value="Dimeric alpha+beta barrel"/>
    <property type="match status" value="1"/>
</dbReference>
<protein>
    <recommendedName>
        <fullName evidence="1">Stress-response A/B barrel domain-containing protein</fullName>
    </recommendedName>
</protein>
<evidence type="ECO:0000259" key="1">
    <source>
        <dbReference type="PROSITE" id="PS51502"/>
    </source>
</evidence>
<feature type="non-terminal residue" evidence="2">
    <location>
        <position position="111"/>
    </location>
</feature>
<evidence type="ECO:0000313" key="3">
    <source>
        <dbReference type="Proteomes" id="UP000258309"/>
    </source>
</evidence>
<dbReference type="SMART" id="SM00886">
    <property type="entry name" value="Dabb"/>
    <property type="match status" value="1"/>
</dbReference>
<dbReference type="Pfam" id="PF07876">
    <property type="entry name" value="Dabb"/>
    <property type="match status" value="1"/>
</dbReference>
<dbReference type="AlphaFoldDB" id="A0A3E2HCL8"/>
<dbReference type="OMA" id="PRNKGFN"/>
<dbReference type="InterPro" id="IPR011008">
    <property type="entry name" value="Dimeric_a/b-barrel"/>
</dbReference>
<name>A0A3E2HCL8_SCYLI</name>
<keyword evidence="3" id="KW-1185">Reference proteome</keyword>
<dbReference type="PROSITE" id="PS51502">
    <property type="entry name" value="S_R_A_B_BARREL"/>
    <property type="match status" value="1"/>
</dbReference>
<organism evidence="2 3">
    <name type="scientific">Scytalidium lignicola</name>
    <name type="common">Hyphomycete</name>
    <dbReference type="NCBI Taxonomy" id="5539"/>
    <lineage>
        <taxon>Eukaryota</taxon>
        <taxon>Fungi</taxon>
        <taxon>Dikarya</taxon>
        <taxon>Ascomycota</taxon>
        <taxon>Pezizomycotina</taxon>
        <taxon>Leotiomycetes</taxon>
        <taxon>Leotiomycetes incertae sedis</taxon>
        <taxon>Scytalidium</taxon>
    </lineage>
</organism>
<feature type="domain" description="Stress-response A/B barrel" evidence="1">
    <location>
        <begin position="4"/>
        <end position="103"/>
    </location>
</feature>
<feature type="non-terminal residue" evidence="2">
    <location>
        <position position="1"/>
    </location>
</feature>
<sequence length="111" mass="12406">MSSLIRVTMCKIPNKDDRKKLIALYEVLKATQSKDGKPYILSMQAGEAEEDPRSDGYNFVSKTEFKSKEDMDYYDTGCEAHQTLKAGAKSAGITIQGLLTVYYYPAIVHSV</sequence>
<proteinExistence type="predicted"/>